<keyword evidence="2" id="KW-0472">Membrane</keyword>
<accession>A0A396S867</accession>
<dbReference type="InterPro" id="IPR012902">
    <property type="entry name" value="N_methyl_site"/>
</dbReference>
<evidence type="ECO:0000313" key="3">
    <source>
        <dbReference type="EMBL" id="RHW22955.1"/>
    </source>
</evidence>
<dbReference type="Pfam" id="PF16074">
    <property type="entry name" value="PilW"/>
    <property type="match status" value="1"/>
</dbReference>
<keyword evidence="2" id="KW-1133">Transmembrane helix</keyword>
<feature type="region of interest" description="Disordered" evidence="1">
    <location>
        <begin position="351"/>
        <end position="377"/>
    </location>
</feature>
<protein>
    <submittedName>
        <fullName evidence="3">Pilus assembly protein PilW</fullName>
    </submittedName>
</protein>
<name>A0A396S867_9PSED</name>
<dbReference type="InterPro" id="IPR032092">
    <property type="entry name" value="PilW"/>
</dbReference>
<sequence length="377" mass="40657">MSSPIMTPGNRQRGFSLIELMVAITISLLILAAVLRLFLDISRTNDELAKTNAQIENGRFAIQLLQRDLMHAGFWDGYIHPFDDPISGSSAPPPDTVPAPCQAFSTWDQAYRDSLIGIPAQVYSGVPAGCAGVVTSKRANTDVLVTRHAETCVAGTPGCSADITNALYMQVSRCTEDTSRYILGRTGTASFNLRQRDCAANPIANKRKFISHIYYVQDGDIPTLVRSSLDLNSSTVQFNAPQALIEGVEALRIELGIDNFNATEGAAVDYTAGIRGDGAPNTYIHCGAGCSADDLVNAVSAQIYVLVRSTRPTPGYSDEKTYQLGGQTLGPFNDNFKRHVFSTNVRFNNVSGRREVPAGMPPSSPPDDDGDDDDDTP</sequence>
<dbReference type="Proteomes" id="UP000265745">
    <property type="component" value="Unassembled WGS sequence"/>
</dbReference>
<proteinExistence type="predicted"/>
<dbReference type="PROSITE" id="PS00409">
    <property type="entry name" value="PROKAR_NTER_METHYL"/>
    <property type="match status" value="1"/>
</dbReference>
<dbReference type="Pfam" id="PF07963">
    <property type="entry name" value="N_methyl"/>
    <property type="match status" value="1"/>
</dbReference>
<dbReference type="RefSeq" id="WP_119700454.1">
    <property type="nucleotide sequence ID" value="NZ_QJSA01000001.1"/>
</dbReference>
<dbReference type="GO" id="GO:0043683">
    <property type="term" value="P:type IV pilus assembly"/>
    <property type="evidence" value="ECO:0007669"/>
    <property type="project" value="InterPro"/>
</dbReference>
<feature type="compositionally biased region" description="Acidic residues" evidence="1">
    <location>
        <begin position="366"/>
        <end position="377"/>
    </location>
</feature>
<reference evidence="3 4" key="1">
    <citation type="submission" date="2018-06" db="EMBL/GenBank/DDBJ databases">
        <title>Pseudomonas jilinensis sp. nov., isolated from the production water of Jilin Oilfield in China.</title>
        <authorList>
            <person name="Wang J."/>
        </authorList>
    </citation>
    <scope>NUCLEOTIDE SEQUENCE [LARGE SCALE GENOMIC DNA]</scope>
    <source>
        <strain evidence="3 4">JS15-10A1</strain>
    </source>
</reference>
<dbReference type="OrthoDB" id="5296662at2"/>
<gene>
    <name evidence="3" type="ORF">C2846_00665</name>
</gene>
<evidence type="ECO:0000256" key="2">
    <source>
        <dbReference type="SAM" id="Phobius"/>
    </source>
</evidence>
<evidence type="ECO:0000313" key="4">
    <source>
        <dbReference type="Proteomes" id="UP000265745"/>
    </source>
</evidence>
<comment type="caution">
    <text evidence="3">The sequence shown here is derived from an EMBL/GenBank/DDBJ whole genome shotgun (WGS) entry which is preliminary data.</text>
</comment>
<dbReference type="AlphaFoldDB" id="A0A396S867"/>
<feature type="transmembrane region" description="Helical" evidence="2">
    <location>
        <begin position="20"/>
        <end position="39"/>
    </location>
</feature>
<keyword evidence="2" id="KW-0812">Transmembrane</keyword>
<organism evidence="3 4">
    <name type="scientific">Pseudomonas jilinensis</name>
    <dbReference type="NCBI Taxonomy" id="2078689"/>
    <lineage>
        <taxon>Bacteria</taxon>
        <taxon>Pseudomonadati</taxon>
        <taxon>Pseudomonadota</taxon>
        <taxon>Gammaproteobacteria</taxon>
        <taxon>Pseudomonadales</taxon>
        <taxon>Pseudomonadaceae</taxon>
        <taxon>Pseudomonas</taxon>
    </lineage>
</organism>
<keyword evidence="4" id="KW-1185">Reference proteome</keyword>
<evidence type="ECO:0000256" key="1">
    <source>
        <dbReference type="SAM" id="MobiDB-lite"/>
    </source>
</evidence>
<dbReference type="EMBL" id="QJSA01000001">
    <property type="protein sequence ID" value="RHW22955.1"/>
    <property type="molecule type" value="Genomic_DNA"/>
</dbReference>
<dbReference type="NCBIfam" id="TIGR02532">
    <property type="entry name" value="IV_pilin_GFxxxE"/>
    <property type="match status" value="1"/>
</dbReference>